<evidence type="ECO:0000313" key="1">
    <source>
        <dbReference type="EMBL" id="KAI9922131.1"/>
    </source>
</evidence>
<name>A0ACC0WWR0_9STRA</name>
<evidence type="ECO:0000313" key="2">
    <source>
        <dbReference type="Proteomes" id="UP001163321"/>
    </source>
</evidence>
<dbReference type="EMBL" id="CM047580">
    <property type="protein sequence ID" value="KAI9922131.1"/>
    <property type="molecule type" value="Genomic_DNA"/>
</dbReference>
<organism evidence="1 2">
    <name type="scientific">Peronosclerospora sorghi</name>
    <dbReference type="NCBI Taxonomy" id="230839"/>
    <lineage>
        <taxon>Eukaryota</taxon>
        <taxon>Sar</taxon>
        <taxon>Stramenopiles</taxon>
        <taxon>Oomycota</taxon>
        <taxon>Peronosporomycetes</taxon>
        <taxon>Peronosporales</taxon>
        <taxon>Peronosporaceae</taxon>
        <taxon>Peronosclerospora</taxon>
    </lineage>
</organism>
<comment type="caution">
    <text evidence="1">The sequence shown here is derived from an EMBL/GenBank/DDBJ whole genome shotgun (WGS) entry which is preliminary data.</text>
</comment>
<accession>A0ACC0WWR0</accession>
<reference evidence="1 2" key="1">
    <citation type="journal article" date="2022" name="bioRxiv">
        <title>The genome of the oomycete Peronosclerospora sorghi, a cosmopolitan pathogen of maize and sorghum, is inflated with dispersed pseudogenes.</title>
        <authorList>
            <person name="Fletcher K."/>
            <person name="Martin F."/>
            <person name="Isakeit T."/>
            <person name="Cavanaugh K."/>
            <person name="Magill C."/>
            <person name="Michelmore R."/>
        </authorList>
    </citation>
    <scope>NUCLEOTIDE SEQUENCE [LARGE SCALE GENOMIC DNA]</scope>
    <source>
        <strain evidence="1">P6</strain>
    </source>
</reference>
<proteinExistence type="predicted"/>
<gene>
    <name evidence="1" type="ORF">PsorP6_001015</name>
</gene>
<protein>
    <submittedName>
        <fullName evidence="1">Uncharacterized protein</fullName>
    </submittedName>
</protein>
<dbReference type="Proteomes" id="UP001163321">
    <property type="component" value="Chromosome 1"/>
</dbReference>
<keyword evidence="2" id="KW-1185">Reference proteome</keyword>
<sequence>MLIIAFPITLFNAFSMIAATDLFKTSTRMKYEFGEKNTKGADVETFKIVKHLKERLEAVEGERQNLSLSVSPMSQEYSENDMDSRKTEEL</sequence>